<comment type="caution">
    <text evidence="3">The sequence shown here is derived from an EMBL/GenBank/DDBJ whole genome shotgun (WGS) entry which is preliminary data.</text>
</comment>
<reference evidence="3" key="2">
    <citation type="journal article" date="2022" name="Hortic Res">
        <title>The genome of Dioscorea zingiberensis sheds light on the biosynthesis, origin and evolution of the medicinally important diosgenin saponins.</title>
        <authorList>
            <person name="Li Y."/>
            <person name="Tan C."/>
            <person name="Li Z."/>
            <person name="Guo J."/>
            <person name="Li S."/>
            <person name="Chen X."/>
            <person name="Wang C."/>
            <person name="Dai X."/>
            <person name="Yang H."/>
            <person name="Song W."/>
            <person name="Hou L."/>
            <person name="Xu J."/>
            <person name="Tong Z."/>
            <person name="Xu A."/>
            <person name="Yuan X."/>
            <person name="Wang W."/>
            <person name="Yang Q."/>
            <person name="Chen L."/>
            <person name="Sun Z."/>
            <person name="Wang K."/>
            <person name="Pan B."/>
            <person name="Chen J."/>
            <person name="Bao Y."/>
            <person name="Liu F."/>
            <person name="Qi X."/>
            <person name="Gang D.R."/>
            <person name="Wen J."/>
            <person name="Li J."/>
        </authorList>
    </citation>
    <scope>NUCLEOTIDE SEQUENCE</scope>
    <source>
        <strain evidence="3">Dzin_1.0</strain>
    </source>
</reference>
<feature type="transmembrane region" description="Helical" evidence="2">
    <location>
        <begin position="95"/>
        <end position="116"/>
    </location>
</feature>
<evidence type="ECO:0000256" key="1">
    <source>
        <dbReference type="SAM" id="MobiDB-lite"/>
    </source>
</evidence>
<dbReference type="AlphaFoldDB" id="A0A9D5CQ28"/>
<dbReference type="EMBL" id="JAGGNH010000003">
    <property type="protein sequence ID" value="KAJ0977456.1"/>
    <property type="molecule type" value="Genomic_DNA"/>
</dbReference>
<evidence type="ECO:0000256" key="2">
    <source>
        <dbReference type="SAM" id="Phobius"/>
    </source>
</evidence>
<feature type="transmembrane region" description="Helical" evidence="2">
    <location>
        <begin position="122"/>
        <end position="144"/>
    </location>
</feature>
<dbReference type="Pfam" id="PF14476">
    <property type="entry name" value="Chloroplast_duf"/>
    <property type="match status" value="1"/>
</dbReference>
<organism evidence="3 4">
    <name type="scientific">Dioscorea zingiberensis</name>
    <dbReference type="NCBI Taxonomy" id="325984"/>
    <lineage>
        <taxon>Eukaryota</taxon>
        <taxon>Viridiplantae</taxon>
        <taxon>Streptophyta</taxon>
        <taxon>Embryophyta</taxon>
        <taxon>Tracheophyta</taxon>
        <taxon>Spermatophyta</taxon>
        <taxon>Magnoliopsida</taxon>
        <taxon>Liliopsida</taxon>
        <taxon>Dioscoreales</taxon>
        <taxon>Dioscoreaceae</taxon>
        <taxon>Dioscorea</taxon>
    </lineage>
</organism>
<feature type="transmembrane region" description="Helical" evidence="2">
    <location>
        <begin position="272"/>
        <end position="293"/>
    </location>
</feature>
<evidence type="ECO:0000313" key="4">
    <source>
        <dbReference type="Proteomes" id="UP001085076"/>
    </source>
</evidence>
<reference evidence="3" key="1">
    <citation type="submission" date="2021-03" db="EMBL/GenBank/DDBJ databases">
        <authorList>
            <person name="Li Z."/>
            <person name="Yang C."/>
        </authorList>
    </citation>
    <scope>NUCLEOTIDE SEQUENCE</scope>
    <source>
        <strain evidence="3">Dzin_1.0</strain>
        <tissue evidence="3">Leaf</tissue>
    </source>
</reference>
<keyword evidence="2" id="KW-0812">Transmembrane</keyword>
<evidence type="ECO:0000313" key="3">
    <source>
        <dbReference type="EMBL" id="KAJ0977456.1"/>
    </source>
</evidence>
<dbReference type="Proteomes" id="UP001085076">
    <property type="component" value="Miscellaneous, Linkage group lg03"/>
</dbReference>
<keyword evidence="2" id="KW-0472">Membrane</keyword>
<keyword evidence="2" id="KW-1133">Transmembrane helix</keyword>
<protein>
    <recommendedName>
        <fullName evidence="5">F-box protein</fullName>
    </recommendedName>
</protein>
<name>A0A9D5CQ28_9LILI</name>
<dbReference type="OrthoDB" id="765586at2759"/>
<dbReference type="PANTHER" id="PTHR33358:SF12">
    <property type="entry name" value="F-BOX PROTEIN WITH A DOMAIN PROTEIN"/>
    <property type="match status" value="1"/>
</dbReference>
<dbReference type="InterPro" id="IPR027949">
    <property type="entry name" value="Chloroplast_duf"/>
</dbReference>
<dbReference type="PANTHER" id="PTHR33358">
    <property type="entry name" value="F-BOX PROTEIN WITH A DOMAIN PROTEIN"/>
    <property type="match status" value="1"/>
</dbReference>
<keyword evidence="4" id="KW-1185">Reference proteome</keyword>
<feature type="compositionally biased region" description="Low complexity" evidence="1">
    <location>
        <begin position="1"/>
        <end position="23"/>
    </location>
</feature>
<proteinExistence type="predicted"/>
<sequence>MQVHSLLSSSPFLSSSSPPSSSSCRHLRPHLRPQTNLQPSCLALTMQDLTLKDSNSASVQADESSITIRKLYAIAEAAADRAEMHSIIGAQRNNWNLLFFHSINSINFTASLMAGMANSPPFFLAFKFSSVFLYVTVSALMVLVNKIQPSQLAEEQRNATRLFKQLEKSIYTTLELEIPTQMDVEEAMERVLALDKAYPLPLLPGMIDKFPETFKPTVWWPEMRPKEKEVVDSDDWSKEVKEEMKGIHNVLKVKDEKQYVSCGDLFLKINKVFAVLGPVLSGLAAIGAAMIGLPGLRGLPEFMAVVGGVMAAVVNTMQHGGQVGMLFELMRNCAGYYRKIEEEIEFNLEEKRENGEMFELKMALWLGRSVSELKEFGKYAASFSSCSSSCEDGEIEGFAGKLF</sequence>
<feature type="region of interest" description="Disordered" evidence="1">
    <location>
        <begin position="1"/>
        <end position="32"/>
    </location>
</feature>
<evidence type="ECO:0008006" key="5">
    <source>
        <dbReference type="Google" id="ProtNLM"/>
    </source>
</evidence>
<accession>A0A9D5CQ28</accession>
<gene>
    <name evidence="3" type="ORF">J5N97_012930</name>
</gene>